<dbReference type="EMBL" id="MNCJ02000321">
    <property type="protein sequence ID" value="KAF5802939.1"/>
    <property type="molecule type" value="Genomic_DNA"/>
</dbReference>
<organism evidence="1 2">
    <name type="scientific">Helianthus annuus</name>
    <name type="common">Common sunflower</name>
    <dbReference type="NCBI Taxonomy" id="4232"/>
    <lineage>
        <taxon>Eukaryota</taxon>
        <taxon>Viridiplantae</taxon>
        <taxon>Streptophyta</taxon>
        <taxon>Embryophyta</taxon>
        <taxon>Tracheophyta</taxon>
        <taxon>Spermatophyta</taxon>
        <taxon>Magnoliopsida</taxon>
        <taxon>eudicotyledons</taxon>
        <taxon>Gunneridae</taxon>
        <taxon>Pentapetalae</taxon>
        <taxon>asterids</taxon>
        <taxon>campanulids</taxon>
        <taxon>Asterales</taxon>
        <taxon>Asteraceae</taxon>
        <taxon>Asteroideae</taxon>
        <taxon>Heliantheae alliance</taxon>
        <taxon>Heliantheae</taxon>
        <taxon>Helianthus</taxon>
    </lineage>
</organism>
<dbReference type="Proteomes" id="UP000215914">
    <property type="component" value="Unassembled WGS sequence"/>
</dbReference>
<gene>
    <name evidence="1" type="ORF">HanXRQr2_Chr06g0265461</name>
</gene>
<protein>
    <submittedName>
        <fullName evidence="1">Uncharacterized protein</fullName>
    </submittedName>
</protein>
<comment type="caution">
    <text evidence="1">The sequence shown here is derived from an EMBL/GenBank/DDBJ whole genome shotgun (WGS) entry which is preliminary data.</text>
</comment>
<accession>A0A9K3NJW1</accession>
<dbReference type="Gramene" id="mRNA:HanXRQr2_Chr06g0265461">
    <property type="protein sequence ID" value="mRNA:HanXRQr2_Chr06g0265461"/>
    <property type="gene ID" value="HanXRQr2_Chr06g0265461"/>
</dbReference>
<evidence type="ECO:0000313" key="2">
    <source>
        <dbReference type="Proteomes" id="UP000215914"/>
    </source>
</evidence>
<name>A0A9K3NJW1_HELAN</name>
<evidence type="ECO:0000313" key="1">
    <source>
        <dbReference type="EMBL" id="KAF5802939.1"/>
    </source>
</evidence>
<reference evidence="1" key="1">
    <citation type="journal article" date="2017" name="Nature">
        <title>The sunflower genome provides insights into oil metabolism, flowering and Asterid evolution.</title>
        <authorList>
            <person name="Badouin H."/>
            <person name="Gouzy J."/>
            <person name="Grassa C.J."/>
            <person name="Murat F."/>
            <person name="Staton S.E."/>
            <person name="Cottret L."/>
            <person name="Lelandais-Briere C."/>
            <person name="Owens G.L."/>
            <person name="Carrere S."/>
            <person name="Mayjonade B."/>
            <person name="Legrand L."/>
            <person name="Gill N."/>
            <person name="Kane N.C."/>
            <person name="Bowers J.E."/>
            <person name="Hubner S."/>
            <person name="Bellec A."/>
            <person name="Berard A."/>
            <person name="Berges H."/>
            <person name="Blanchet N."/>
            <person name="Boniface M.C."/>
            <person name="Brunel D."/>
            <person name="Catrice O."/>
            <person name="Chaidir N."/>
            <person name="Claudel C."/>
            <person name="Donnadieu C."/>
            <person name="Faraut T."/>
            <person name="Fievet G."/>
            <person name="Helmstetter N."/>
            <person name="King M."/>
            <person name="Knapp S.J."/>
            <person name="Lai Z."/>
            <person name="Le Paslier M.C."/>
            <person name="Lippi Y."/>
            <person name="Lorenzon L."/>
            <person name="Mandel J.R."/>
            <person name="Marage G."/>
            <person name="Marchand G."/>
            <person name="Marquand E."/>
            <person name="Bret-Mestries E."/>
            <person name="Morien E."/>
            <person name="Nambeesan S."/>
            <person name="Nguyen T."/>
            <person name="Pegot-Espagnet P."/>
            <person name="Pouilly N."/>
            <person name="Raftis F."/>
            <person name="Sallet E."/>
            <person name="Schiex T."/>
            <person name="Thomas J."/>
            <person name="Vandecasteele C."/>
            <person name="Vares D."/>
            <person name="Vear F."/>
            <person name="Vautrin S."/>
            <person name="Crespi M."/>
            <person name="Mangin B."/>
            <person name="Burke J.M."/>
            <person name="Salse J."/>
            <person name="Munos S."/>
            <person name="Vincourt P."/>
            <person name="Rieseberg L.H."/>
            <person name="Langlade N.B."/>
        </authorList>
    </citation>
    <scope>NUCLEOTIDE SEQUENCE</scope>
    <source>
        <tissue evidence="1">Leaves</tissue>
    </source>
</reference>
<proteinExistence type="predicted"/>
<dbReference type="AlphaFoldDB" id="A0A9K3NJW1"/>
<keyword evidence="2" id="KW-1185">Reference proteome</keyword>
<dbReference type="OrthoDB" id="1703684at2759"/>
<sequence>MFEEYIHTFNLIVEGIKNGRFCFFCNYSDLLMWVFEPLLTLLSAGVSVSSTKVAELLVSHFYWSNNVPIAWKFLETCSIKGLRRNGKVALYLLHSGYAPLSVLTKSRTEVLPFRFDAISDVDVYKVEPWDLPSALIEDPSNSLSLCGGRRREYHQMYCNR</sequence>
<reference evidence="1" key="2">
    <citation type="submission" date="2020-06" db="EMBL/GenBank/DDBJ databases">
        <title>Helianthus annuus Genome sequencing and assembly Release 2.</title>
        <authorList>
            <person name="Gouzy J."/>
            <person name="Langlade N."/>
            <person name="Munos S."/>
        </authorList>
    </citation>
    <scope>NUCLEOTIDE SEQUENCE</scope>
    <source>
        <tissue evidence="1">Leaves</tissue>
    </source>
</reference>